<keyword evidence="5" id="KW-0256">Endoplasmic reticulum</keyword>
<evidence type="ECO:0000256" key="3">
    <source>
        <dbReference type="ARBA" id="ARBA00022989"/>
    </source>
</evidence>
<keyword evidence="6" id="KW-0732">Signal</keyword>
<evidence type="ECO:0000256" key="4">
    <source>
        <dbReference type="ARBA" id="ARBA00023136"/>
    </source>
</evidence>
<dbReference type="PANTHER" id="PTHR43847">
    <property type="entry name" value="BLL3993 PROTEIN"/>
    <property type="match status" value="1"/>
</dbReference>
<accession>A0AAW0FCE5</accession>
<dbReference type="GO" id="GO:0005789">
    <property type="term" value="C:endoplasmic reticulum membrane"/>
    <property type="evidence" value="ECO:0007669"/>
    <property type="project" value="UniProtKB-SubCell"/>
</dbReference>
<feature type="chain" id="PRO_5043821913" description="Protein-S-isoprenylcysteine O-methyltransferase" evidence="6">
    <location>
        <begin position="20"/>
        <end position="247"/>
    </location>
</feature>
<dbReference type="InterPro" id="IPR007269">
    <property type="entry name" value="ICMT_MeTrfase"/>
</dbReference>
<organism evidence="7 8">
    <name type="scientific">Cerrena zonata</name>
    <dbReference type="NCBI Taxonomy" id="2478898"/>
    <lineage>
        <taxon>Eukaryota</taxon>
        <taxon>Fungi</taxon>
        <taxon>Dikarya</taxon>
        <taxon>Basidiomycota</taxon>
        <taxon>Agaricomycotina</taxon>
        <taxon>Agaricomycetes</taxon>
        <taxon>Polyporales</taxon>
        <taxon>Cerrenaceae</taxon>
        <taxon>Cerrena</taxon>
    </lineage>
</organism>
<comment type="catalytic activity">
    <reaction evidence="5">
        <text>[protein]-C-terminal S-[(2E,6E)-farnesyl]-L-cysteine + S-adenosyl-L-methionine = [protein]-C-terminal S-[(2E,6E)-farnesyl]-L-cysteine methyl ester + S-adenosyl-L-homocysteine</text>
        <dbReference type="Rhea" id="RHEA:21672"/>
        <dbReference type="Rhea" id="RHEA-COMP:12125"/>
        <dbReference type="Rhea" id="RHEA-COMP:12126"/>
        <dbReference type="ChEBI" id="CHEBI:57856"/>
        <dbReference type="ChEBI" id="CHEBI:59789"/>
        <dbReference type="ChEBI" id="CHEBI:90510"/>
        <dbReference type="ChEBI" id="CHEBI:90511"/>
        <dbReference type="EC" id="2.1.1.100"/>
    </reaction>
</comment>
<evidence type="ECO:0000313" key="7">
    <source>
        <dbReference type="EMBL" id="KAK7678051.1"/>
    </source>
</evidence>
<reference evidence="7 8" key="1">
    <citation type="submission" date="2022-09" db="EMBL/GenBank/DDBJ databases">
        <authorList>
            <person name="Palmer J.M."/>
        </authorList>
    </citation>
    <scope>NUCLEOTIDE SEQUENCE [LARGE SCALE GENOMIC DNA]</scope>
    <source>
        <strain evidence="7 8">DSM 7382</strain>
    </source>
</reference>
<comment type="caution">
    <text evidence="5">Lacks conserved residue(s) required for the propagation of feature annotation.</text>
</comment>
<feature type="transmembrane region" description="Helical" evidence="5">
    <location>
        <begin position="52"/>
        <end position="75"/>
    </location>
</feature>
<evidence type="ECO:0000256" key="5">
    <source>
        <dbReference type="RuleBase" id="RU362022"/>
    </source>
</evidence>
<dbReference type="EC" id="2.1.1.100" evidence="5"/>
<dbReference type="Pfam" id="PF04140">
    <property type="entry name" value="ICMT"/>
    <property type="match status" value="1"/>
</dbReference>
<dbReference type="EMBL" id="JASBNA010000078">
    <property type="protein sequence ID" value="KAK7678051.1"/>
    <property type="molecule type" value="Genomic_DNA"/>
</dbReference>
<dbReference type="GO" id="GO:0032259">
    <property type="term" value="P:methylation"/>
    <property type="evidence" value="ECO:0007669"/>
    <property type="project" value="UniProtKB-KW"/>
</dbReference>
<evidence type="ECO:0000313" key="8">
    <source>
        <dbReference type="Proteomes" id="UP001385951"/>
    </source>
</evidence>
<keyword evidence="5" id="KW-0949">S-adenosyl-L-methionine</keyword>
<keyword evidence="5" id="KW-0489">Methyltransferase</keyword>
<keyword evidence="3 5" id="KW-1133">Transmembrane helix</keyword>
<evidence type="ECO:0000256" key="6">
    <source>
        <dbReference type="SAM" id="SignalP"/>
    </source>
</evidence>
<keyword evidence="4 5" id="KW-0472">Membrane</keyword>
<dbReference type="Gene3D" id="1.20.120.1630">
    <property type="match status" value="1"/>
</dbReference>
<evidence type="ECO:0000256" key="2">
    <source>
        <dbReference type="ARBA" id="ARBA00022692"/>
    </source>
</evidence>
<dbReference type="InterPro" id="IPR052527">
    <property type="entry name" value="Metal_cation-efflux_comp"/>
</dbReference>
<dbReference type="Proteomes" id="UP001385951">
    <property type="component" value="Unassembled WGS sequence"/>
</dbReference>
<comment type="subcellular location">
    <subcellularLocation>
        <location evidence="5">Endoplasmic reticulum membrane</location>
        <topology evidence="5">Multi-pass membrane protein</topology>
    </subcellularLocation>
    <subcellularLocation>
        <location evidence="1">Membrane</location>
        <topology evidence="1">Multi-pass membrane protein</topology>
    </subcellularLocation>
</comment>
<keyword evidence="8" id="KW-1185">Reference proteome</keyword>
<gene>
    <name evidence="7" type="ORF">QCA50_018992</name>
</gene>
<protein>
    <recommendedName>
        <fullName evidence="5">Protein-S-isoprenylcysteine O-methyltransferase</fullName>
        <ecNumber evidence="5">2.1.1.100</ecNumber>
    </recommendedName>
</protein>
<feature type="signal peptide" evidence="6">
    <location>
        <begin position="1"/>
        <end position="19"/>
    </location>
</feature>
<evidence type="ECO:0000256" key="1">
    <source>
        <dbReference type="ARBA" id="ARBA00004141"/>
    </source>
</evidence>
<keyword evidence="2 5" id="KW-0812">Transmembrane</keyword>
<keyword evidence="5" id="KW-0808">Transferase</keyword>
<comment type="similarity">
    <text evidence="5">Belongs to the class VI-like SAM-binding methyltransferase superfamily. Isoprenylcysteine carboxyl methyltransferase family.</text>
</comment>
<dbReference type="PANTHER" id="PTHR43847:SF1">
    <property type="entry name" value="BLL3993 PROTEIN"/>
    <property type="match status" value="1"/>
</dbReference>
<proteinExistence type="inferred from homology"/>
<sequence length="247" mass="28440">MSRPSLTRLLLTLLNVAFAFRAGTPPNPPPKIEDRRKYERDKSTKDLMTPHLWWFIPLGLSTLFFPHLVEIYVIFTAYFPALSSRIIDTTIVHYASPPATVTQHLQVSSTYLFGTVLNLTGSVLRLFCYQALGRHFTFELSLRDDHKLITTGPYSLVRHPSYTGNFLIVAGLLVCQWGEGSWWKEFGIQETVIGSAWDRVMTFVVVIYTIVMVNRTGKEDTMLRKEFKGQWERWSQKTPYKLVPGVY</sequence>
<comment type="caution">
    <text evidence="7">The sequence shown here is derived from an EMBL/GenBank/DDBJ whole genome shotgun (WGS) entry which is preliminary data.</text>
</comment>
<dbReference type="AlphaFoldDB" id="A0AAW0FCE5"/>
<dbReference type="GO" id="GO:0004671">
    <property type="term" value="F:protein C-terminal S-isoprenylcysteine carboxyl O-methyltransferase activity"/>
    <property type="evidence" value="ECO:0007669"/>
    <property type="project" value="UniProtKB-EC"/>
</dbReference>
<name>A0AAW0FCE5_9APHY</name>